<organism evidence="2 3">
    <name type="scientific">Streptomyces nigrescens</name>
    <dbReference type="NCBI Taxonomy" id="1920"/>
    <lineage>
        <taxon>Bacteria</taxon>
        <taxon>Bacillati</taxon>
        <taxon>Actinomycetota</taxon>
        <taxon>Actinomycetes</taxon>
        <taxon>Kitasatosporales</taxon>
        <taxon>Streptomycetaceae</taxon>
        <taxon>Streptomyces</taxon>
    </lineage>
</organism>
<dbReference type="Proteomes" id="UP000429552">
    <property type="component" value="Unassembled WGS sequence"/>
</dbReference>
<keyword evidence="1" id="KW-0472">Membrane</keyword>
<proteinExistence type="predicted"/>
<protein>
    <recommendedName>
        <fullName evidence="4">CR-type domain-containing protein</fullName>
    </recommendedName>
</protein>
<evidence type="ECO:0008006" key="4">
    <source>
        <dbReference type="Google" id="ProtNLM"/>
    </source>
</evidence>
<evidence type="ECO:0000313" key="3">
    <source>
        <dbReference type="Proteomes" id="UP000429552"/>
    </source>
</evidence>
<sequence>MRFGYGANHGLGKGPQPKQGRLMLSETDVLQAVRQHIAERGEAPKMGQPTSGEITWHSLLEGTIVRCIETRTENKQLHRGRIDLSDRPRYDRLEQYPLAPPKNPAAALTLELVQRGSVNEDPCPCGNGKVACSRCQGRGDLSCASTTTCSDCRGIDACLRCDGTGHRTHKAPEEARQVAEERVTCKKCGAFEAACSTCRGRGHVTCSTCRGRGVRECPDCDGEGTEPHKRCGGTGLTVAWTEGIISRQPRTEEIKWPESGLPYVARQHARQDGDWRKTSLTHKDSVPDGLEAEFKALLKPRLKPRDGEIARKADLQYLPLARVVVPEHRHRVYYVYPGQSKLRVFILPSSQRTWQIAGAVLGVLAVLYLLSRLLS</sequence>
<gene>
    <name evidence="2" type="ORF">Sliba_00430</name>
</gene>
<dbReference type="AlphaFoldDB" id="A0A640T8S5"/>
<accession>A0A640T8S5</accession>
<comment type="caution">
    <text evidence="2">The sequence shown here is derived from an EMBL/GenBank/DDBJ whole genome shotgun (WGS) entry which is preliminary data.</text>
</comment>
<reference evidence="2 3" key="1">
    <citation type="submission" date="2019-12" db="EMBL/GenBank/DDBJ databases">
        <title>Whole genome shotgun sequence of Streptomyces libani subsp. libani NBRC 13452.</title>
        <authorList>
            <person name="Ichikawa N."/>
            <person name="Kimura A."/>
            <person name="Kitahashi Y."/>
            <person name="Komaki H."/>
            <person name="Tamura T."/>
        </authorList>
    </citation>
    <scope>NUCLEOTIDE SEQUENCE [LARGE SCALE GENOMIC DNA]</scope>
    <source>
        <strain evidence="2 3">NBRC 13452</strain>
    </source>
</reference>
<keyword evidence="1" id="KW-1133">Transmembrane helix</keyword>
<name>A0A640T8S5_STRNI</name>
<keyword evidence="1" id="KW-0812">Transmembrane</keyword>
<evidence type="ECO:0000256" key="1">
    <source>
        <dbReference type="SAM" id="Phobius"/>
    </source>
</evidence>
<feature type="transmembrane region" description="Helical" evidence="1">
    <location>
        <begin position="353"/>
        <end position="370"/>
    </location>
</feature>
<evidence type="ECO:0000313" key="2">
    <source>
        <dbReference type="EMBL" id="GFE19590.1"/>
    </source>
</evidence>
<dbReference type="EMBL" id="BLIP01000001">
    <property type="protein sequence ID" value="GFE19590.1"/>
    <property type="molecule type" value="Genomic_DNA"/>
</dbReference>